<sequence length="170" mass="19145">MKKLTIIKSILAVLTIFVFTACGTSSKGEKLPTGALKGKFLTLDEEEIQFKEIMQKYEGKTVFVEVCASWCKECILGLPHINKLKEKNIDAVFVFLSIDRDVAQWKRGIERFDIKGEHYFLPSALKGSFAQSLQIDKIPNYMVINKKGEIVVSGITDPTDTQLKQALENN</sequence>
<keyword evidence="4" id="KW-0676">Redox-active center</keyword>
<dbReference type="EMBL" id="JBHTJR010000045">
    <property type="protein sequence ID" value="MFD0993216.1"/>
    <property type="molecule type" value="Genomic_DNA"/>
</dbReference>
<reference evidence="8" key="1">
    <citation type="journal article" date="2019" name="Int. J. Syst. Evol. Microbiol.">
        <title>The Global Catalogue of Microorganisms (GCM) 10K type strain sequencing project: providing services to taxonomists for standard genome sequencing and annotation.</title>
        <authorList>
            <consortium name="The Broad Institute Genomics Platform"/>
            <consortium name="The Broad Institute Genome Sequencing Center for Infectious Disease"/>
            <person name="Wu L."/>
            <person name="Ma J."/>
        </authorList>
    </citation>
    <scope>NUCLEOTIDE SEQUENCE [LARGE SCALE GENOMIC DNA]</scope>
    <source>
        <strain evidence="8">CCUG 60527</strain>
    </source>
</reference>
<keyword evidence="5" id="KW-0732">Signal</keyword>
<evidence type="ECO:0000256" key="4">
    <source>
        <dbReference type="ARBA" id="ARBA00023284"/>
    </source>
</evidence>
<dbReference type="Gene3D" id="3.40.30.10">
    <property type="entry name" value="Glutaredoxin"/>
    <property type="match status" value="1"/>
</dbReference>
<comment type="subcellular location">
    <subcellularLocation>
        <location evidence="1">Cell envelope</location>
    </subcellularLocation>
</comment>
<dbReference type="InterPro" id="IPR012336">
    <property type="entry name" value="Thioredoxin-like_fold"/>
</dbReference>
<keyword evidence="3" id="KW-1015">Disulfide bond</keyword>
<proteinExistence type="predicted"/>
<dbReference type="Pfam" id="PF13905">
    <property type="entry name" value="Thioredoxin_8"/>
    <property type="match status" value="1"/>
</dbReference>
<dbReference type="InterPro" id="IPR050553">
    <property type="entry name" value="Thioredoxin_ResA/DsbE_sf"/>
</dbReference>
<dbReference type="PROSITE" id="PS51352">
    <property type="entry name" value="THIOREDOXIN_2"/>
    <property type="match status" value="1"/>
</dbReference>
<gene>
    <name evidence="7" type="ORF">ACFQ1U_08370</name>
</gene>
<keyword evidence="2" id="KW-0201">Cytochrome c-type biogenesis</keyword>
<dbReference type="Proteomes" id="UP001597062">
    <property type="component" value="Unassembled WGS sequence"/>
</dbReference>
<dbReference type="PANTHER" id="PTHR42852:SF6">
    <property type="entry name" value="THIOL:DISULFIDE INTERCHANGE PROTEIN DSBE"/>
    <property type="match status" value="1"/>
</dbReference>
<evidence type="ECO:0000256" key="2">
    <source>
        <dbReference type="ARBA" id="ARBA00022748"/>
    </source>
</evidence>
<name>A0ABW3JUF9_9FLAO</name>
<protein>
    <submittedName>
        <fullName evidence="7">TlpA family protein disulfide reductase</fullName>
    </submittedName>
</protein>
<comment type="caution">
    <text evidence="7">The sequence shown here is derived from an EMBL/GenBank/DDBJ whole genome shotgun (WGS) entry which is preliminary data.</text>
</comment>
<feature type="domain" description="Thioredoxin" evidence="6">
    <location>
        <begin position="25"/>
        <end position="170"/>
    </location>
</feature>
<feature type="chain" id="PRO_5047069243" evidence="5">
    <location>
        <begin position="24"/>
        <end position="170"/>
    </location>
</feature>
<feature type="signal peptide" evidence="5">
    <location>
        <begin position="1"/>
        <end position="23"/>
    </location>
</feature>
<dbReference type="CDD" id="cd02966">
    <property type="entry name" value="TlpA_like_family"/>
    <property type="match status" value="1"/>
</dbReference>
<dbReference type="SUPFAM" id="SSF52833">
    <property type="entry name" value="Thioredoxin-like"/>
    <property type="match status" value="1"/>
</dbReference>
<evidence type="ECO:0000313" key="7">
    <source>
        <dbReference type="EMBL" id="MFD0993216.1"/>
    </source>
</evidence>
<organism evidence="7 8">
    <name type="scientific">Tenacibaculum geojense</name>
    <dbReference type="NCBI Taxonomy" id="915352"/>
    <lineage>
        <taxon>Bacteria</taxon>
        <taxon>Pseudomonadati</taxon>
        <taxon>Bacteroidota</taxon>
        <taxon>Flavobacteriia</taxon>
        <taxon>Flavobacteriales</taxon>
        <taxon>Flavobacteriaceae</taxon>
        <taxon>Tenacibaculum</taxon>
    </lineage>
</organism>
<evidence type="ECO:0000259" key="6">
    <source>
        <dbReference type="PROSITE" id="PS51352"/>
    </source>
</evidence>
<evidence type="ECO:0000256" key="1">
    <source>
        <dbReference type="ARBA" id="ARBA00004196"/>
    </source>
</evidence>
<dbReference type="InterPro" id="IPR013766">
    <property type="entry name" value="Thioredoxin_domain"/>
</dbReference>
<evidence type="ECO:0000256" key="5">
    <source>
        <dbReference type="SAM" id="SignalP"/>
    </source>
</evidence>
<dbReference type="PANTHER" id="PTHR42852">
    <property type="entry name" value="THIOL:DISULFIDE INTERCHANGE PROTEIN DSBE"/>
    <property type="match status" value="1"/>
</dbReference>
<keyword evidence="8" id="KW-1185">Reference proteome</keyword>
<evidence type="ECO:0000256" key="3">
    <source>
        <dbReference type="ARBA" id="ARBA00023157"/>
    </source>
</evidence>
<dbReference type="PROSITE" id="PS51257">
    <property type="entry name" value="PROKAR_LIPOPROTEIN"/>
    <property type="match status" value="1"/>
</dbReference>
<dbReference type="RefSeq" id="WP_386107244.1">
    <property type="nucleotide sequence ID" value="NZ_JBHTJR010000045.1"/>
</dbReference>
<evidence type="ECO:0000313" key="8">
    <source>
        <dbReference type="Proteomes" id="UP001597062"/>
    </source>
</evidence>
<accession>A0ABW3JUF9</accession>
<dbReference type="InterPro" id="IPR036249">
    <property type="entry name" value="Thioredoxin-like_sf"/>
</dbReference>